<dbReference type="Pfam" id="PF00890">
    <property type="entry name" value="FAD_binding_2"/>
    <property type="match status" value="1"/>
</dbReference>
<dbReference type="SUPFAM" id="SSF56425">
    <property type="entry name" value="Succinate dehydrogenase/fumarate reductase flavoprotein, catalytic domain"/>
    <property type="match status" value="1"/>
</dbReference>
<comment type="cofactor">
    <cofactor evidence="1">
        <name>FAD</name>
        <dbReference type="ChEBI" id="CHEBI:57692"/>
    </cofactor>
</comment>
<evidence type="ECO:0000256" key="2">
    <source>
        <dbReference type="ARBA" id="ARBA00022630"/>
    </source>
</evidence>
<dbReference type="AlphaFoldDB" id="A0A974PN80"/>
<evidence type="ECO:0000256" key="1">
    <source>
        <dbReference type="ARBA" id="ARBA00001974"/>
    </source>
</evidence>
<dbReference type="InterPro" id="IPR003953">
    <property type="entry name" value="FAD-dep_OxRdtase_2_FAD-bd"/>
</dbReference>
<dbReference type="SUPFAM" id="SSF51905">
    <property type="entry name" value="FAD/NAD(P)-binding domain"/>
    <property type="match status" value="1"/>
</dbReference>
<dbReference type="InterPro" id="IPR027477">
    <property type="entry name" value="Succ_DH/fumarate_Rdtase_cat_sf"/>
</dbReference>
<evidence type="ECO:0000313" key="6">
    <source>
        <dbReference type="EMBL" id="QRG06687.1"/>
    </source>
</evidence>
<organism evidence="6 7">
    <name type="scientific">Xanthobacter dioxanivorans</name>
    <dbReference type="NCBI Taxonomy" id="2528964"/>
    <lineage>
        <taxon>Bacteria</taxon>
        <taxon>Pseudomonadati</taxon>
        <taxon>Pseudomonadota</taxon>
        <taxon>Alphaproteobacteria</taxon>
        <taxon>Hyphomicrobiales</taxon>
        <taxon>Xanthobacteraceae</taxon>
        <taxon>Xanthobacter</taxon>
    </lineage>
</organism>
<keyword evidence="2" id="KW-0285">Flavoprotein</keyword>
<dbReference type="Proteomes" id="UP000596427">
    <property type="component" value="Chromosome"/>
</dbReference>
<gene>
    <name evidence="6" type="ORF">EZH22_27915</name>
</gene>
<dbReference type="PRINTS" id="PR00411">
    <property type="entry name" value="PNDRDTASEI"/>
</dbReference>
<dbReference type="PANTHER" id="PTHR43400:SF10">
    <property type="entry name" value="3-OXOSTEROID 1-DEHYDROGENASE"/>
    <property type="match status" value="1"/>
</dbReference>
<evidence type="ECO:0000256" key="4">
    <source>
        <dbReference type="ARBA" id="ARBA00023002"/>
    </source>
</evidence>
<dbReference type="KEGG" id="xdi:EZH22_27915"/>
<evidence type="ECO:0000256" key="3">
    <source>
        <dbReference type="ARBA" id="ARBA00022827"/>
    </source>
</evidence>
<dbReference type="Gene3D" id="3.50.50.60">
    <property type="entry name" value="FAD/NAD(P)-binding domain"/>
    <property type="match status" value="2"/>
</dbReference>
<dbReference type="InterPro" id="IPR036188">
    <property type="entry name" value="FAD/NAD-bd_sf"/>
</dbReference>
<feature type="domain" description="FAD-dependent oxidoreductase 2 FAD-binding" evidence="5">
    <location>
        <begin position="19"/>
        <end position="553"/>
    </location>
</feature>
<dbReference type="GO" id="GO:0008202">
    <property type="term" value="P:steroid metabolic process"/>
    <property type="evidence" value="ECO:0007669"/>
    <property type="project" value="UniProtKB-ARBA"/>
</dbReference>
<reference evidence="6 7" key="1">
    <citation type="submission" date="2020-10" db="EMBL/GenBank/DDBJ databases">
        <title>Degradation of 1,4-Dioxane by Xanthobacter sp. YN2, via a Novel Group-2 Soluble Di-Iron Monooxygenase.</title>
        <authorList>
            <person name="Ma F."/>
            <person name="Wang Y."/>
            <person name="Yang J."/>
            <person name="Guo H."/>
            <person name="Su D."/>
            <person name="Yu L."/>
        </authorList>
    </citation>
    <scope>NUCLEOTIDE SEQUENCE [LARGE SCALE GENOMIC DNA]</scope>
    <source>
        <strain evidence="6 7">YN2</strain>
    </source>
</reference>
<dbReference type="GO" id="GO:0016491">
    <property type="term" value="F:oxidoreductase activity"/>
    <property type="evidence" value="ECO:0007669"/>
    <property type="project" value="UniProtKB-KW"/>
</dbReference>
<keyword evidence="4" id="KW-0560">Oxidoreductase</keyword>
<dbReference type="InterPro" id="IPR050315">
    <property type="entry name" value="FAD-oxidoreductase_2"/>
</dbReference>
<evidence type="ECO:0000313" key="7">
    <source>
        <dbReference type="Proteomes" id="UP000596427"/>
    </source>
</evidence>
<proteinExistence type="predicted"/>
<name>A0A974PN80_9HYPH</name>
<keyword evidence="3" id="KW-0274">FAD</keyword>
<dbReference type="EMBL" id="CP063362">
    <property type="protein sequence ID" value="QRG06687.1"/>
    <property type="molecule type" value="Genomic_DNA"/>
</dbReference>
<dbReference type="PANTHER" id="PTHR43400">
    <property type="entry name" value="FUMARATE REDUCTASE"/>
    <property type="match status" value="1"/>
</dbReference>
<accession>A0A974PN80</accession>
<evidence type="ECO:0000259" key="5">
    <source>
        <dbReference type="Pfam" id="PF00890"/>
    </source>
</evidence>
<dbReference type="RefSeq" id="WP_203193592.1">
    <property type="nucleotide sequence ID" value="NZ_CP063362.1"/>
</dbReference>
<keyword evidence="7" id="KW-1185">Reference proteome</keyword>
<sequence length="577" mass="61619">MINKHANDRVDCGDDHWCDVLIVGSGAGGLATAITARMAGLDVLVVEKAPVFGGTTAVSGGYVWVPGNSLAAKAGVEDDIDNCRRYLQAELGNAYDEALIETYLARGPEMIDFFMNEVGIPFISTKMPDYHSNQPGALTYGRSLQVEPVNARILGAELRRLRPLPRELSLFGMGISSGSDLSHFYKVGRSVRSTIRVASLLLKYGYDTVRYGRGQTLVNGNALVARLASALFRLRTPLWTFAPATELILENGRVTGAIVNRNGRLVRVRTRRAVVLSSGGFAQNTERRSKIYSHPALEDEHISLTAPGNVGDGARMAESAGGYVTSDIPNAGAWMPISRVPHPDGTVGAIIHSVNQGKPGVIAVLRNGRRFADESMSYHDLVAHMIASPESGRPTGAFLICDHNAFSKYGLGYAKPFLSTKALIDAGYLYKAESIAAIASQIGVDPDELGKTVANYNQNAMSGKDPECGKGTTTYGYYLGDASNPYNPNVAPLTKAPFYAVWVYAGDIGNFAGLKADQYSRVLTPDGCVVSGLYAVGNDRASIFCGRYPGGGALIGPAMTFGFIAARHIADNAPNAH</sequence>
<protein>
    <submittedName>
        <fullName evidence="6">FAD-dependent oxidoreductase</fullName>
    </submittedName>
</protein>